<dbReference type="Proteomes" id="UP000219023">
    <property type="component" value="Unassembled WGS sequence"/>
</dbReference>
<feature type="chain" id="PRO_5012605961" evidence="2">
    <location>
        <begin position="19"/>
        <end position="57"/>
    </location>
</feature>
<feature type="signal peptide" evidence="2">
    <location>
        <begin position="1"/>
        <end position="18"/>
    </location>
</feature>
<evidence type="ECO:0000256" key="2">
    <source>
        <dbReference type="SAM" id="SignalP"/>
    </source>
</evidence>
<dbReference type="AlphaFoldDB" id="A0A285VCI8"/>
<evidence type="ECO:0000313" key="4">
    <source>
        <dbReference type="Proteomes" id="UP000219023"/>
    </source>
</evidence>
<gene>
    <name evidence="3" type="ORF">SAMN05421509_101433</name>
</gene>
<dbReference type="EMBL" id="OBQJ01000001">
    <property type="protein sequence ID" value="SOC51835.1"/>
    <property type="molecule type" value="Genomic_DNA"/>
</dbReference>
<dbReference type="RefSeq" id="WP_179702988.1">
    <property type="nucleotide sequence ID" value="NZ_JAHXDJ010000004.1"/>
</dbReference>
<keyword evidence="2" id="KW-0732">Signal</keyword>
<accession>A0A285VCI8</accession>
<feature type="region of interest" description="Disordered" evidence="1">
    <location>
        <begin position="35"/>
        <end position="57"/>
    </location>
</feature>
<feature type="compositionally biased region" description="Basic and acidic residues" evidence="1">
    <location>
        <begin position="48"/>
        <end position="57"/>
    </location>
</feature>
<feature type="compositionally biased region" description="Polar residues" evidence="1">
    <location>
        <begin position="35"/>
        <end position="47"/>
    </location>
</feature>
<evidence type="ECO:0000313" key="3">
    <source>
        <dbReference type="EMBL" id="SOC51835.1"/>
    </source>
</evidence>
<name>A0A285VCI8_9GAMM</name>
<organism evidence="3 4">
    <name type="scientific">Chromohalobacter canadensis</name>
    <dbReference type="NCBI Taxonomy" id="141389"/>
    <lineage>
        <taxon>Bacteria</taxon>
        <taxon>Pseudomonadati</taxon>
        <taxon>Pseudomonadota</taxon>
        <taxon>Gammaproteobacteria</taxon>
        <taxon>Oceanospirillales</taxon>
        <taxon>Halomonadaceae</taxon>
        <taxon>Chromohalobacter</taxon>
    </lineage>
</organism>
<protein>
    <submittedName>
        <fullName evidence="3">Uncharacterized protein</fullName>
    </submittedName>
</protein>
<reference evidence="3 4" key="1">
    <citation type="submission" date="2017-08" db="EMBL/GenBank/DDBJ databases">
        <authorList>
            <person name="de Groot N.N."/>
        </authorList>
    </citation>
    <scope>NUCLEOTIDE SEQUENCE [LARGE SCALE GENOMIC DNA]</scope>
    <source>
        <strain evidence="3 4">USBA 855</strain>
    </source>
</reference>
<evidence type="ECO:0000256" key="1">
    <source>
        <dbReference type="SAM" id="MobiDB-lite"/>
    </source>
</evidence>
<sequence length="57" mass="6181">MKALNKLFSMLATIVVSALLPFSMVAESEANQNVSVHNNTANVSTLNEDNRQEDDAS</sequence>
<proteinExistence type="predicted"/>